<dbReference type="RefSeq" id="WP_015851098.1">
    <property type="nucleotide sequence ID" value="NC_012881.1"/>
</dbReference>
<dbReference type="SUPFAM" id="SSF53850">
    <property type="entry name" value="Periplasmic binding protein-like II"/>
    <property type="match status" value="1"/>
</dbReference>
<comment type="pathway">
    <text evidence="1 4">Quinol/quinone metabolism; menaquinone biosynthesis.</text>
</comment>
<dbReference type="EC" id="4.1.99.29" evidence="4"/>
<comment type="similarity">
    <text evidence="4">Belongs to the MqnA/MqnD family. MqnD subfamily.</text>
</comment>
<evidence type="ECO:0000256" key="4">
    <source>
        <dbReference type="HAMAP-Rule" id="MF_00996"/>
    </source>
</evidence>
<dbReference type="HOGENOM" id="CLU_070326_0_0_7"/>
<keyword evidence="2 4" id="KW-0474">Menaquinone biosynthesis</keyword>
<proteinExistence type="inferred from homology"/>
<dbReference type="KEGG" id="dsa:Desal_1217"/>
<keyword evidence="3 4" id="KW-0456">Lyase</keyword>
<feature type="binding site" evidence="4">
    <location>
        <begin position="57"/>
        <end position="59"/>
    </location>
    <ligand>
        <name>substrate</name>
    </ligand>
</feature>
<evidence type="ECO:0000256" key="3">
    <source>
        <dbReference type="ARBA" id="ARBA00023239"/>
    </source>
</evidence>
<name>C6C1B7_MARSD</name>
<organism evidence="5 6">
    <name type="scientific">Maridesulfovibrio salexigens (strain ATCC 14822 / DSM 2638 / NCIMB 8403 / VKM B-1763)</name>
    <name type="common">Desulfovibrio salexigens</name>
    <dbReference type="NCBI Taxonomy" id="526222"/>
    <lineage>
        <taxon>Bacteria</taxon>
        <taxon>Pseudomonadati</taxon>
        <taxon>Thermodesulfobacteriota</taxon>
        <taxon>Desulfovibrionia</taxon>
        <taxon>Desulfovibrionales</taxon>
        <taxon>Desulfovibrionaceae</taxon>
        <taxon>Maridesulfovibrio</taxon>
    </lineage>
</organism>
<dbReference type="InterPro" id="IPR030869">
    <property type="entry name" value="MqnD"/>
</dbReference>
<feature type="active site" description="Proton acceptor" evidence="4">
    <location>
        <position position="153"/>
    </location>
</feature>
<dbReference type="CDD" id="cd13635">
    <property type="entry name" value="PBP2_Ttha1568_Mqnd"/>
    <property type="match status" value="1"/>
</dbReference>
<comment type="catalytic activity">
    <reaction evidence="4">
        <text>cyclic dehypoxanthinylfutalosinate = 1,4-dihydroxy-6-naphthoate + dihydroxyacetone</text>
        <dbReference type="Rhea" id="RHEA:33087"/>
        <dbReference type="ChEBI" id="CHEBI:16016"/>
        <dbReference type="ChEBI" id="CHEBI:64254"/>
        <dbReference type="ChEBI" id="CHEBI:64270"/>
        <dbReference type="EC" id="4.1.99.29"/>
    </reaction>
</comment>
<dbReference type="Pfam" id="PF02621">
    <property type="entry name" value="VitK2_biosynth"/>
    <property type="match status" value="1"/>
</dbReference>
<dbReference type="eggNOG" id="COG2107">
    <property type="taxonomic scope" value="Bacteria"/>
</dbReference>
<dbReference type="STRING" id="526222.Desal_1217"/>
<dbReference type="OrthoDB" id="9809439at2"/>
<dbReference type="HAMAP" id="MF_00996">
    <property type="entry name" value="MqnD"/>
    <property type="match status" value="1"/>
</dbReference>
<accession>C6C1B7</accession>
<dbReference type="PANTHER" id="PTHR37167:SF1">
    <property type="entry name" value="1,4-DIHYDROXY-6-NAPHTOATE SYNTHASE"/>
    <property type="match status" value="1"/>
</dbReference>
<dbReference type="GO" id="GO:0009234">
    <property type="term" value="P:menaquinone biosynthetic process"/>
    <property type="evidence" value="ECO:0007669"/>
    <property type="project" value="UniProtKB-UniRule"/>
</dbReference>
<dbReference type="GO" id="GO:0016830">
    <property type="term" value="F:carbon-carbon lyase activity"/>
    <property type="evidence" value="ECO:0007669"/>
    <property type="project" value="UniProtKB-UniRule"/>
</dbReference>
<comment type="function">
    <text evidence="4">Catalyzes the conversion of cyclic dehypoxanthine futalosine (cyclic DHFL) into 1,4-dihydroxy-6-naphthoate, a step in the biosynthesis of menaquinone (MK, vitamin K2).</text>
</comment>
<dbReference type="AlphaFoldDB" id="C6C1B7"/>
<dbReference type="UniPathway" id="UPA00079"/>
<keyword evidence="6" id="KW-1185">Reference proteome</keyword>
<evidence type="ECO:0000313" key="5">
    <source>
        <dbReference type="EMBL" id="ACS79280.1"/>
    </source>
</evidence>
<dbReference type="Proteomes" id="UP000002601">
    <property type="component" value="Chromosome"/>
</dbReference>
<evidence type="ECO:0000313" key="6">
    <source>
        <dbReference type="Proteomes" id="UP000002601"/>
    </source>
</evidence>
<gene>
    <name evidence="4" type="primary">mqnD</name>
    <name evidence="5" type="ordered locus">Desal_1217</name>
</gene>
<evidence type="ECO:0000256" key="1">
    <source>
        <dbReference type="ARBA" id="ARBA00004863"/>
    </source>
</evidence>
<feature type="binding site" evidence="4">
    <location>
        <begin position="111"/>
        <end position="112"/>
    </location>
    <ligand>
        <name>substrate</name>
    </ligand>
</feature>
<sequence>MSKILKLGYSPCPNDTFIFHALASGAVSIDPFKLDVTLADVEELNSMARSGKMDICKVSVYAAAHIMDDYILLRAGGAMGRGVGPLLLTGAPCTIADLDGKRIAIPGRNTTANLLFSLMCREAGIKVDLVEMIFDQVMPAIKNGEVDAGVVIHEGRFTYEALGLSKLADLGQWWEDFSGLPIPLGSIAIKRSLGAETASLINAAIRKSLTLSSVDEEAAWPYIKEHAQEMDDEVIHKHIKTFVTDYSDDVGQEGEQAVARLLQEAARMDGIELPDQPIFIEM</sequence>
<dbReference type="PANTHER" id="PTHR37167">
    <property type="entry name" value="1,4-DIHYDROXY-6-NAPHTOATE SYNTHASE"/>
    <property type="match status" value="1"/>
</dbReference>
<reference evidence="5 6" key="1">
    <citation type="submission" date="2009-06" db="EMBL/GenBank/DDBJ databases">
        <title>Complete sequence of Desulfovibrio salexigens DSM 2638.</title>
        <authorList>
            <consortium name="US DOE Joint Genome Institute"/>
            <person name="Lucas S."/>
            <person name="Copeland A."/>
            <person name="Lapidus A."/>
            <person name="Glavina del Rio T."/>
            <person name="Tice H."/>
            <person name="Bruce D."/>
            <person name="Goodwin L."/>
            <person name="Pitluck S."/>
            <person name="Munk A.C."/>
            <person name="Brettin T."/>
            <person name="Detter J.C."/>
            <person name="Han C."/>
            <person name="Tapia R."/>
            <person name="Larimer F."/>
            <person name="Land M."/>
            <person name="Hauser L."/>
            <person name="Kyrpides N."/>
            <person name="Anderson I."/>
            <person name="Wall J.D."/>
            <person name="Arkin A.P."/>
            <person name="Dehal P."/>
            <person name="Chivian D."/>
            <person name="Giles B."/>
            <person name="Hazen T.C."/>
        </authorList>
    </citation>
    <scope>NUCLEOTIDE SEQUENCE [LARGE SCALE GENOMIC DNA]</scope>
    <source>
        <strain evidence="6">ATCC 14822 / DSM 2638 / NCIMB 8403 / VKM B-1763</strain>
    </source>
</reference>
<dbReference type="InterPro" id="IPR003773">
    <property type="entry name" value="Menaquinone_biosynth"/>
</dbReference>
<dbReference type="Gene3D" id="3.40.190.10">
    <property type="entry name" value="Periplasmic binding protein-like II"/>
    <property type="match status" value="2"/>
</dbReference>
<protein>
    <recommendedName>
        <fullName evidence="4">1,4-dihydroxy-6-naphtoate synthase</fullName>
        <ecNumber evidence="4">4.1.99.29</ecNumber>
    </recommendedName>
    <alternativeName>
        <fullName evidence="4">Menaquinone biosynthetic enzyme MqnD</fullName>
    </alternativeName>
</protein>
<dbReference type="EMBL" id="CP001649">
    <property type="protein sequence ID" value="ACS79280.1"/>
    <property type="molecule type" value="Genomic_DNA"/>
</dbReference>
<evidence type="ECO:0000256" key="2">
    <source>
        <dbReference type="ARBA" id="ARBA00022428"/>
    </source>
</evidence>